<dbReference type="Proteomes" id="UP000294911">
    <property type="component" value="Unassembled WGS sequence"/>
</dbReference>
<evidence type="ECO:0000313" key="2">
    <source>
        <dbReference type="EMBL" id="TCP54878.1"/>
    </source>
</evidence>
<dbReference type="NCBIfam" id="TIGR04186">
    <property type="entry name" value="GRASP_targ"/>
    <property type="match status" value="1"/>
</dbReference>
<feature type="compositionally biased region" description="Acidic residues" evidence="1">
    <location>
        <begin position="86"/>
        <end position="99"/>
    </location>
</feature>
<sequence>MTAENPLAPETGRFALAGSNPTPAASPSSMRPWGLRCATPPRRSDRTFPEWTYDPQRQLAVDPTGRPLIELSGRGDPSADTTASVDGEDPPSSEDWIND</sequence>
<dbReference type="RefSeq" id="WP_243658820.1">
    <property type="nucleotide sequence ID" value="NZ_SLXQ01000002.1"/>
</dbReference>
<proteinExistence type="predicted"/>
<keyword evidence="3" id="KW-1185">Reference proteome</keyword>
<feature type="compositionally biased region" description="Polar residues" evidence="1">
    <location>
        <begin position="19"/>
        <end position="29"/>
    </location>
</feature>
<evidence type="ECO:0000256" key="1">
    <source>
        <dbReference type="SAM" id="MobiDB-lite"/>
    </source>
</evidence>
<dbReference type="AlphaFoldDB" id="A0A4R2R0C1"/>
<protein>
    <submittedName>
        <fullName evidence="2">Putative ATP-grasp target RiPP</fullName>
    </submittedName>
</protein>
<dbReference type="EMBL" id="SLXQ01000002">
    <property type="protein sequence ID" value="TCP54878.1"/>
    <property type="molecule type" value="Genomic_DNA"/>
</dbReference>
<accession>A0A4R2R0C1</accession>
<feature type="region of interest" description="Disordered" evidence="1">
    <location>
        <begin position="62"/>
        <end position="99"/>
    </location>
</feature>
<gene>
    <name evidence="2" type="ORF">EV191_10287</name>
</gene>
<feature type="region of interest" description="Disordered" evidence="1">
    <location>
        <begin position="1"/>
        <end position="49"/>
    </location>
</feature>
<reference evidence="2 3" key="1">
    <citation type="submission" date="2019-03" db="EMBL/GenBank/DDBJ databases">
        <title>Genomic Encyclopedia of Type Strains, Phase IV (KMG-IV): sequencing the most valuable type-strain genomes for metagenomic binning, comparative biology and taxonomic classification.</title>
        <authorList>
            <person name="Goeker M."/>
        </authorList>
    </citation>
    <scope>NUCLEOTIDE SEQUENCE [LARGE SCALE GENOMIC DNA]</scope>
    <source>
        <strain evidence="2 3">DSM 45765</strain>
    </source>
</reference>
<organism evidence="2 3">
    <name type="scientific">Tamaricihabitans halophyticus</name>
    <dbReference type="NCBI Taxonomy" id="1262583"/>
    <lineage>
        <taxon>Bacteria</taxon>
        <taxon>Bacillati</taxon>
        <taxon>Actinomycetota</taxon>
        <taxon>Actinomycetes</taxon>
        <taxon>Pseudonocardiales</taxon>
        <taxon>Pseudonocardiaceae</taxon>
        <taxon>Tamaricihabitans</taxon>
    </lineage>
</organism>
<evidence type="ECO:0000313" key="3">
    <source>
        <dbReference type="Proteomes" id="UP000294911"/>
    </source>
</evidence>
<dbReference type="InterPro" id="IPR026496">
    <property type="entry name" value="GRASP_targ"/>
</dbReference>
<name>A0A4R2R0C1_9PSEU</name>
<comment type="caution">
    <text evidence="2">The sequence shown here is derived from an EMBL/GenBank/DDBJ whole genome shotgun (WGS) entry which is preliminary data.</text>
</comment>